<name>A0ACC1MLA4_9PEZI</name>
<reference evidence="1" key="1">
    <citation type="submission" date="2022-10" db="EMBL/GenBank/DDBJ databases">
        <title>Genome Sequence of Xylaria curta.</title>
        <authorList>
            <person name="Buettner E."/>
        </authorList>
    </citation>
    <scope>NUCLEOTIDE SEQUENCE</scope>
    <source>
        <strain evidence="1">Babe10</strain>
    </source>
</reference>
<dbReference type="Proteomes" id="UP001143856">
    <property type="component" value="Unassembled WGS sequence"/>
</dbReference>
<protein>
    <submittedName>
        <fullName evidence="1">Uncharacterized protein</fullName>
    </submittedName>
</protein>
<gene>
    <name evidence="1" type="ORF">NUW58_g10362</name>
</gene>
<proteinExistence type="predicted"/>
<organism evidence="1 2">
    <name type="scientific">Xylaria curta</name>
    <dbReference type="NCBI Taxonomy" id="42375"/>
    <lineage>
        <taxon>Eukaryota</taxon>
        <taxon>Fungi</taxon>
        <taxon>Dikarya</taxon>
        <taxon>Ascomycota</taxon>
        <taxon>Pezizomycotina</taxon>
        <taxon>Sordariomycetes</taxon>
        <taxon>Xylariomycetidae</taxon>
        <taxon>Xylariales</taxon>
        <taxon>Xylariaceae</taxon>
        <taxon>Xylaria</taxon>
    </lineage>
</organism>
<sequence>MAESSPRCFVNNTIHYGGIQYVLVFGIKQMKKTLQTPFHARIIPTHDRLRVLTVRAQSLTNGLLIPRHALPLALLIAVQRREEGMIGTEHEPINTARVDSSLQPDVRVYDGVKVDLLL</sequence>
<accession>A0ACC1MLA4</accession>
<evidence type="ECO:0000313" key="1">
    <source>
        <dbReference type="EMBL" id="KAJ2967797.1"/>
    </source>
</evidence>
<evidence type="ECO:0000313" key="2">
    <source>
        <dbReference type="Proteomes" id="UP001143856"/>
    </source>
</evidence>
<dbReference type="EMBL" id="JAPDGR010004553">
    <property type="protein sequence ID" value="KAJ2967797.1"/>
    <property type="molecule type" value="Genomic_DNA"/>
</dbReference>
<keyword evidence="2" id="KW-1185">Reference proteome</keyword>
<comment type="caution">
    <text evidence="1">The sequence shown here is derived from an EMBL/GenBank/DDBJ whole genome shotgun (WGS) entry which is preliminary data.</text>
</comment>